<evidence type="ECO:0000256" key="8">
    <source>
        <dbReference type="SAM" id="SignalP"/>
    </source>
</evidence>
<keyword evidence="8" id="KW-0732">Signal</keyword>
<evidence type="ECO:0000256" key="4">
    <source>
        <dbReference type="ARBA" id="ARBA00022692"/>
    </source>
</evidence>
<keyword evidence="10" id="KW-0675">Receptor</keyword>
<gene>
    <name evidence="10" type="ORF">SAMN05444266_109116</name>
</gene>
<evidence type="ECO:0000259" key="9">
    <source>
        <dbReference type="Pfam" id="PF07715"/>
    </source>
</evidence>
<dbReference type="Gene3D" id="2.40.170.20">
    <property type="entry name" value="TonB-dependent receptor, beta-barrel domain"/>
    <property type="match status" value="1"/>
</dbReference>
<dbReference type="Proteomes" id="UP000184420">
    <property type="component" value="Unassembled WGS sequence"/>
</dbReference>
<dbReference type="InterPro" id="IPR039426">
    <property type="entry name" value="TonB-dep_rcpt-like"/>
</dbReference>
<name>A0A1M7K288_9BACT</name>
<dbReference type="InterPro" id="IPR036942">
    <property type="entry name" value="Beta-barrel_TonB_sf"/>
</dbReference>
<feature type="chain" id="PRO_5012997644" evidence="8">
    <location>
        <begin position="19"/>
        <end position="668"/>
    </location>
</feature>
<organism evidence="10 11">
    <name type="scientific">Chitinophaga jiangningensis</name>
    <dbReference type="NCBI Taxonomy" id="1419482"/>
    <lineage>
        <taxon>Bacteria</taxon>
        <taxon>Pseudomonadati</taxon>
        <taxon>Bacteroidota</taxon>
        <taxon>Chitinophagia</taxon>
        <taxon>Chitinophagales</taxon>
        <taxon>Chitinophagaceae</taxon>
        <taxon>Chitinophaga</taxon>
    </lineage>
</organism>
<keyword evidence="4 7" id="KW-0812">Transmembrane</keyword>
<evidence type="ECO:0000313" key="11">
    <source>
        <dbReference type="Proteomes" id="UP000184420"/>
    </source>
</evidence>
<feature type="domain" description="TonB-dependent receptor plug" evidence="9">
    <location>
        <begin position="49"/>
        <end position="146"/>
    </location>
</feature>
<protein>
    <submittedName>
        <fullName evidence="10">Outer membrane receptor proteins, mostly Fe transport</fullName>
    </submittedName>
</protein>
<comment type="similarity">
    <text evidence="7">Belongs to the TonB-dependent receptor family.</text>
</comment>
<dbReference type="PANTHER" id="PTHR30069">
    <property type="entry name" value="TONB-DEPENDENT OUTER MEMBRANE RECEPTOR"/>
    <property type="match status" value="1"/>
</dbReference>
<dbReference type="PROSITE" id="PS52016">
    <property type="entry name" value="TONB_DEPENDENT_REC_3"/>
    <property type="match status" value="1"/>
</dbReference>
<keyword evidence="3 7" id="KW-1134">Transmembrane beta strand</keyword>
<comment type="subcellular location">
    <subcellularLocation>
        <location evidence="1 7">Cell outer membrane</location>
        <topology evidence="1 7">Multi-pass membrane protein</topology>
    </subcellularLocation>
</comment>
<keyword evidence="2 7" id="KW-0813">Transport</keyword>
<reference evidence="10 11" key="1">
    <citation type="submission" date="2016-11" db="EMBL/GenBank/DDBJ databases">
        <authorList>
            <person name="Jaros S."/>
            <person name="Januszkiewicz K."/>
            <person name="Wedrychowicz H."/>
        </authorList>
    </citation>
    <scope>NUCLEOTIDE SEQUENCE [LARGE SCALE GENOMIC DNA]</scope>
    <source>
        <strain evidence="10 11">DSM 27406</strain>
    </source>
</reference>
<dbReference type="OrthoDB" id="99480at2"/>
<feature type="signal peptide" evidence="8">
    <location>
        <begin position="1"/>
        <end position="18"/>
    </location>
</feature>
<dbReference type="PANTHER" id="PTHR30069:SF36">
    <property type="entry name" value="BLL6948 PROTEIN"/>
    <property type="match status" value="1"/>
</dbReference>
<dbReference type="InterPro" id="IPR012910">
    <property type="entry name" value="Plug_dom"/>
</dbReference>
<dbReference type="Pfam" id="PF07715">
    <property type="entry name" value="Plug"/>
    <property type="match status" value="1"/>
</dbReference>
<keyword evidence="6 7" id="KW-0998">Cell outer membrane</keyword>
<evidence type="ECO:0000256" key="1">
    <source>
        <dbReference type="ARBA" id="ARBA00004571"/>
    </source>
</evidence>
<dbReference type="Gene3D" id="2.170.130.10">
    <property type="entry name" value="TonB-dependent receptor, plug domain"/>
    <property type="match status" value="1"/>
</dbReference>
<dbReference type="STRING" id="1419482.SAMN05444266_109116"/>
<evidence type="ECO:0000256" key="5">
    <source>
        <dbReference type="ARBA" id="ARBA00023136"/>
    </source>
</evidence>
<dbReference type="RefSeq" id="WP_073085547.1">
    <property type="nucleotide sequence ID" value="NZ_FRBL01000009.1"/>
</dbReference>
<dbReference type="SUPFAM" id="SSF56935">
    <property type="entry name" value="Porins"/>
    <property type="match status" value="1"/>
</dbReference>
<dbReference type="EMBL" id="FRBL01000009">
    <property type="protein sequence ID" value="SHM59291.1"/>
    <property type="molecule type" value="Genomic_DNA"/>
</dbReference>
<dbReference type="GO" id="GO:0015344">
    <property type="term" value="F:siderophore uptake transmembrane transporter activity"/>
    <property type="evidence" value="ECO:0007669"/>
    <property type="project" value="TreeGrafter"/>
</dbReference>
<evidence type="ECO:0000256" key="7">
    <source>
        <dbReference type="PROSITE-ProRule" id="PRU01360"/>
    </source>
</evidence>
<proteinExistence type="inferred from homology"/>
<dbReference type="GO" id="GO:0044718">
    <property type="term" value="P:siderophore transmembrane transport"/>
    <property type="evidence" value="ECO:0007669"/>
    <property type="project" value="TreeGrafter"/>
</dbReference>
<dbReference type="AlphaFoldDB" id="A0A1M7K288"/>
<dbReference type="GO" id="GO:0009279">
    <property type="term" value="C:cell outer membrane"/>
    <property type="evidence" value="ECO:0007669"/>
    <property type="project" value="UniProtKB-SubCell"/>
</dbReference>
<evidence type="ECO:0000313" key="10">
    <source>
        <dbReference type="EMBL" id="SHM59291.1"/>
    </source>
</evidence>
<sequence>MKKQLTLVACLISGAAYAGEPQDSLPIKESHLAAVEVRAPRVEKSLMKVDLKMTPVNTAQDLLRKVPGLFIAQHAGGGKAEQIFLRGFDNDHGTDINITADGMPVNMVSHAHGQGYADLHFLIPETIESIDFGKGAYYAARGDLNTSGYVSFHTADSLPGSMIKLEGGSFNTVRGTGLFNLIHKGGPKAENLYVAADYGYTDGPFDVKQNFNRLNLFAKYNKWLDSRNYINFQASTFHSGWNASGQIPERAVAEGLISRWGSIDPTEGGNTQRTNAAFTWQHLYNEHAYTESFLYFTHYEFNLFSNFTFFLNDPVYGDEIEQRDNRNLYGFEQRYNREFRNARWRSGVGVRMDDINDLELNHVYHRDTLLNRLSWGNGIQTNLYAYTELEYRLHNWTITPGLRYDQLLFSYNDQLLGAHQKEQAGRVSPKLNFSYSSGSKALWYLKTGLGFHSNDMRVVVQQQGKDIMPLSAGADLGVIWKPVHNLFIQPALWYLYLQQEFVYVGDEAVVEPSGKTRRLGMDLSVRYQPLPWLYLDADVNYAHGRSIDDPKGANYIPLAPVLTSTGGAAVKLPGGFSANLRYRYMKDRPANEDNSITAHGYFVNDLALAYTWKRMEFTLQAQNLFNVNWNEAQFETETQLRGEEHAVTELHYTPGTPFALKAGVAWRF</sequence>
<keyword evidence="11" id="KW-1185">Reference proteome</keyword>
<evidence type="ECO:0000256" key="3">
    <source>
        <dbReference type="ARBA" id="ARBA00022452"/>
    </source>
</evidence>
<evidence type="ECO:0000256" key="2">
    <source>
        <dbReference type="ARBA" id="ARBA00022448"/>
    </source>
</evidence>
<accession>A0A1M7K288</accession>
<keyword evidence="5 7" id="KW-0472">Membrane</keyword>
<evidence type="ECO:0000256" key="6">
    <source>
        <dbReference type="ARBA" id="ARBA00023237"/>
    </source>
</evidence>
<dbReference type="InterPro" id="IPR037066">
    <property type="entry name" value="Plug_dom_sf"/>
</dbReference>